<protein>
    <submittedName>
        <fullName evidence="3">Phosphatase</fullName>
    </submittedName>
</protein>
<evidence type="ECO:0000259" key="2">
    <source>
        <dbReference type="SMART" id="SM00014"/>
    </source>
</evidence>
<evidence type="ECO:0000313" key="4">
    <source>
        <dbReference type="Proteomes" id="UP000051820"/>
    </source>
</evidence>
<dbReference type="STRING" id="1423807.FD16_GL001281"/>
<comment type="caution">
    <text evidence="3">The sequence shown here is derived from an EMBL/GenBank/DDBJ whole genome shotgun (WGS) entry which is preliminary data.</text>
</comment>
<keyword evidence="4" id="KW-1185">Reference proteome</keyword>
<feature type="transmembrane region" description="Helical" evidence="1">
    <location>
        <begin position="124"/>
        <end position="145"/>
    </location>
</feature>
<dbReference type="InterPro" id="IPR036938">
    <property type="entry name" value="PAP2/HPO_sf"/>
</dbReference>
<proteinExistence type="predicted"/>
<dbReference type="PATRIC" id="fig|1423807.3.peg.1307"/>
<sequence length="221" mass="24879">MHKHSMWLVTGIVSTILFIFIVFGVITKNNVITNFDFVCQAAVGSMVNPNATRIMSVVAFFGSPTVNIVLTILIAIVLWIIKDKIIALWIMCTQLGGSALAFIIKELVHRHRPGMQIIKDSGFSFPSGHTFNTAILVLIVMFIIVPKIQGQEYELVVNLLSIIWLFAVAFSRVYLRAHWPSDVVGSIALALAWWEIARILYFKFSPLLEKYLKIDNSKGRN</sequence>
<feature type="domain" description="Phosphatidic acid phosphatase type 2/haloperoxidase" evidence="2">
    <location>
        <begin position="84"/>
        <end position="198"/>
    </location>
</feature>
<keyword evidence="1" id="KW-0472">Membrane</keyword>
<dbReference type="EMBL" id="AZGF01000003">
    <property type="protein sequence ID" value="KRM13137.1"/>
    <property type="molecule type" value="Genomic_DNA"/>
</dbReference>
<dbReference type="InterPro" id="IPR000326">
    <property type="entry name" value="PAP2/HPO"/>
</dbReference>
<evidence type="ECO:0000256" key="1">
    <source>
        <dbReference type="SAM" id="Phobius"/>
    </source>
</evidence>
<organism evidence="3 4">
    <name type="scientific">Paucilactobacillus suebicus DSM 5007 = KCTC 3549</name>
    <dbReference type="NCBI Taxonomy" id="1423807"/>
    <lineage>
        <taxon>Bacteria</taxon>
        <taxon>Bacillati</taxon>
        <taxon>Bacillota</taxon>
        <taxon>Bacilli</taxon>
        <taxon>Lactobacillales</taxon>
        <taxon>Lactobacillaceae</taxon>
        <taxon>Paucilactobacillus</taxon>
    </lineage>
</organism>
<evidence type="ECO:0000313" key="3">
    <source>
        <dbReference type="EMBL" id="KRM13137.1"/>
    </source>
</evidence>
<dbReference type="PANTHER" id="PTHR14969">
    <property type="entry name" value="SPHINGOSINE-1-PHOSPHATE PHOSPHOHYDROLASE"/>
    <property type="match status" value="1"/>
</dbReference>
<dbReference type="eggNOG" id="COG0671">
    <property type="taxonomic scope" value="Bacteria"/>
</dbReference>
<dbReference type="Pfam" id="PF01569">
    <property type="entry name" value="PAP2"/>
    <property type="match status" value="1"/>
</dbReference>
<dbReference type="CDD" id="cd03392">
    <property type="entry name" value="PAP2_like_2"/>
    <property type="match status" value="1"/>
</dbReference>
<dbReference type="Gene3D" id="1.20.144.10">
    <property type="entry name" value="Phosphatidic acid phosphatase type 2/haloperoxidase"/>
    <property type="match status" value="1"/>
</dbReference>
<dbReference type="OrthoDB" id="9789113at2"/>
<gene>
    <name evidence="3" type="ORF">FD16_GL001281</name>
</gene>
<feature type="transmembrane region" description="Helical" evidence="1">
    <location>
        <begin position="54"/>
        <end position="79"/>
    </location>
</feature>
<keyword evidence="1" id="KW-1133">Transmembrane helix</keyword>
<feature type="transmembrane region" description="Helical" evidence="1">
    <location>
        <begin position="86"/>
        <end position="104"/>
    </location>
</feature>
<feature type="transmembrane region" description="Helical" evidence="1">
    <location>
        <begin position="183"/>
        <end position="201"/>
    </location>
</feature>
<name>A0A0R1W5P2_9LACO</name>
<accession>A0A0R1W5P2</accession>
<dbReference type="Proteomes" id="UP000051820">
    <property type="component" value="Unassembled WGS sequence"/>
</dbReference>
<reference evidence="3 4" key="1">
    <citation type="journal article" date="2015" name="Genome Announc.">
        <title>Expanding the biotechnology potential of lactobacilli through comparative genomics of 213 strains and associated genera.</title>
        <authorList>
            <person name="Sun Z."/>
            <person name="Harris H.M."/>
            <person name="McCann A."/>
            <person name="Guo C."/>
            <person name="Argimon S."/>
            <person name="Zhang W."/>
            <person name="Yang X."/>
            <person name="Jeffery I.B."/>
            <person name="Cooney J.C."/>
            <person name="Kagawa T.F."/>
            <person name="Liu W."/>
            <person name="Song Y."/>
            <person name="Salvetti E."/>
            <person name="Wrobel A."/>
            <person name="Rasinkangas P."/>
            <person name="Parkhill J."/>
            <person name="Rea M.C."/>
            <person name="O'Sullivan O."/>
            <person name="Ritari J."/>
            <person name="Douillard F.P."/>
            <person name="Paul Ross R."/>
            <person name="Yang R."/>
            <person name="Briner A.E."/>
            <person name="Felis G.E."/>
            <person name="de Vos W.M."/>
            <person name="Barrangou R."/>
            <person name="Klaenhammer T.R."/>
            <person name="Caufield P.W."/>
            <person name="Cui Y."/>
            <person name="Zhang H."/>
            <person name="O'Toole P.W."/>
        </authorList>
    </citation>
    <scope>NUCLEOTIDE SEQUENCE [LARGE SCALE GENOMIC DNA]</scope>
    <source>
        <strain evidence="3 4">DSM 5007</strain>
    </source>
</reference>
<dbReference type="PANTHER" id="PTHR14969:SF13">
    <property type="entry name" value="AT30094P"/>
    <property type="match status" value="1"/>
</dbReference>
<dbReference type="AlphaFoldDB" id="A0A0R1W5P2"/>
<dbReference type="SMART" id="SM00014">
    <property type="entry name" value="acidPPc"/>
    <property type="match status" value="1"/>
</dbReference>
<dbReference type="SUPFAM" id="SSF48317">
    <property type="entry name" value="Acid phosphatase/Vanadium-dependent haloperoxidase"/>
    <property type="match status" value="1"/>
</dbReference>
<dbReference type="RefSeq" id="WP_010622113.1">
    <property type="nucleotide sequence ID" value="NZ_AZGF01000003.1"/>
</dbReference>
<feature type="transmembrane region" description="Helical" evidence="1">
    <location>
        <begin position="7"/>
        <end position="26"/>
    </location>
</feature>
<keyword evidence="1" id="KW-0812">Transmembrane</keyword>
<feature type="transmembrane region" description="Helical" evidence="1">
    <location>
        <begin position="157"/>
        <end position="177"/>
    </location>
</feature>